<feature type="domain" description="RING-type" evidence="5">
    <location>
        <begin position="163"/>
        <end position="203"/>
    </location>
</feature>
<proteinExistence type="predicted"/>
<evidence type="ECO:0000256" key="4">
    <source>
        <dbReference type="PROSITE-ProRule" id="PRU00175"/>
    </source>
</evidence>
<gene>
    <name evidence="6" type="ORF">OKIOD_LOCUS1876</name>
</gene>
<protein>
    <submittedName>
        <fullName evidence="6">Oidioi.mRNA.OKI2018_I69.PAR.g10318.t1.cds</fullName>
    </submittedName>
</protein>
<dbReference type="InterPro" id="IPR001841">
    <property type="entry name" value="Znf_RING"/>
</dbReference>
<evidence type="ECO:0000256" key="1">
    <source>
        <dbReference type="ARBA" id="ARBA00022723"/>
    </source>
</evidence>
<evidence type="ECO:0000256" key="2">
    <source>
        <dbReference type="ARBA" id="ARBA00022771"/>
    </source>
</evidence>
<evidence type="ECO:0000256" key="3">
    <source>
        <dbReference type="ARBA" id="ARBA00022833"/>
    </source>
</evidence>
<name>A0ABN7RQ22_OIKDI</name>
<dbReference type="Proteomes" id="UP001158576">
    <property type="component" value="Chromosome PAR"/>
</dbReference>
<evidence type="ECO:0000313" key="7">
    <source>
        <dbReference type="Proteomes" id="UP001158576"/>
    </source>
</evidence>
<dbReference type="Gene3D" id="3.30.40.10">
    <property type="entry name" value="Zinc/RING finger domain, C3HC4 (zinc finger)"/>
    <property type="match status" value="1"/>
</dbReference>
<keyword evidence="1" id="KW-0479">Metal-binding</keyword>
<accession>A0ABN7RQ22</accession>
<dbReference type="PROSITE" id="PS50089">
    <property type="entry name" value="ZF_RING_2"/>
    <property type="match status" value="1"/>
</dbReference>
<evidence type="ECO:0000259" key="5">
    <source>
        <dbReference type="PROSITE" id="PS50089"/>
    </source>
</evidence>
<dbReference type="InterPro" id="IPR013083">
    <property type="entry name" value="Znf_RING/FYVE/PHD"/>
</dbReference>
<sequence>MAVFTSGQIMCTFCLDFCCTVVKNAEELRASVKLIPSDAELKCPAANCEAKNLSFREFKIGKCCDKAMAKQNKKALDNQEYVSLVHQNLKAAQLVVEKGEGRLKNAEIAAKQAEDYVELEKKNLEWAKKDIERMKGCLKDAYLMAYTKSLRELSISEDEGPACNVCLEGYNKEERHECTLHCGHRSCHKCLTGLPEKICPICRKEFTNEQIIKLF</sequence>
<keyword evidence="2 4" id="KW-0863">Zinc-finger</keyword>
<dbReference type="EMBL" id="OU015568">
    <property type="protein sequence ID" value="CAG5083232.1"/>
    <property type="molecule type" value="Genomic_DNA"/>
</dbReference>
<organism evidence="6 7">
    <name type="scientific">Oikopleura dioica</name>
    <name type="common">Tunicate</name>
    <dbReference type="NCBI Taxonomy" id="34765"/>
    <lineage>
        <taxon>Eukaryota</taxon>
        <taxon>Metazoa</taxon>
        <taxon>Chordata</taxon>
        <taxon>Tunicata</taxon>
        <taxon>Appendicularia</taxon>
        <taxon>Copelata</taxon>
        <taxon>Oikopleuridae</taxon>
        <taxon>Oikopleura</taxon>
    </lineage>
</organism>
<reference evidence="6 7" key="1">
    <citation type="submission" date="2021-04" db="EMBL/GenBank/DDBJ databases">
        <authorList>
            <person name="Bliznina A."/>
        </authorList>
    </citation>
    <scope>NUCLEOTIDE SEQUENCE [LARGE SCALE GENOMIC DNA]</scope>
</reference>
<keyword evidence="7" id="KW-1185">Reference proteome</keyword>
<keyword evidence="3" id="KW-0862">Zinc</keyword>
<dbReference type="SUPFAM" id="SSF57850">
    <property type="entry name" value="RING/U-box"/>
    <property type="match status" value="1"/>
</dbReference>
<evidence type="ECO:0000313" key="6">
    <source>
        <dbReference type="EMBL" id="CAG5083232.1"/>
    </source>
</evidence>